<dbReference type="Proteomes" id="UP000694427">
    <property type="component" value="Unplaced"/>
</dbReference>
<dbReference type="GO" id="GO:0005634">
    <property type="term" value="C:nucleus"/>
    <property type="evidence" value="ECO:0007669"/>
    <property type="project" value="TreeGrafter"/>
</dbReference>
<feature type="domain" description="PpiC" evidence="6">
    <location>
        <begin position="82"/>
        <end position="117"/>
    </location>
</feature>
<evidence type="ECO:0000256" key="2">
    <source>
        <dbReference type="ARBA" id="ARBA00023110"/>
    </source>
</evidence>
<dbReference type="PANTHER" id="PTHR10657:SF4">
    <property type="entry name" value="PEPTIDYL-PROLYL CIS-TRANS ISOMERASE-RELATED"/>
    <property type="match status" value="1"/>
</dbReference>
<evidence type="ECO:0000313" key="7">
    <source>
        <dbReference type="Ensembl" id="ENSCCRP00010101980.1"/>
    </source>
</evidence>
<reference evidence="7" key="1">
    <citation type="submission" date="2025-08" db="UniProtKB">
        <authorList>
            <consortium name="Ensembl"/>
        </authorList>
    </citation>
    <scope>IDENTIFICATION</scope>
</reference>
<dbReference type="Pfam" id="PF00639">
    <property type="entry name" value="Rotamase"/>
    <property type="match status" value="1"/>
</dbReference>
<sequence>ILNSFFFPHIYSKGQKFGNITIFNVFERSLFCSSSLHLFDQKYRKNIDEIKRFIQIYILILRFLSYNQSIMCAVCIAVCASGQMQKPFEDVSFALKIGDMSGPVFTESGVHIILRTG</sequence>
<dbReference type="InterPro" id="IPR000297">
    <property type="entry name" value="PPIase_PpiC"/>
</dbReference>
<dbReference type="SUPFAM" id="SSF54534">
    <property type="entry name" value="FKBP-like"/>
    <property type="match status" value="1"/>
</dbReference>
<keyword evidence="2 4" id="KW-0697">Rotamase</keyword>
<evidence type="ECO:0000256" key="3">
    <source>
        <dbReference type="ARBA" id="ARBA00023235"/>
    </source>
</evidence>
<dbReference type="InterPro" id="IPR046357">
    <property type="entry name" value="PPIase_dom_sf"/>
</dbReference>
<keyword evidence="3 4" id="KW-0413">Isomerase</keyword>
<dbReference type="PROSITE" id="PS50198">
    <property type="entry name" value="PPIC_PPIASE_2"/>
    <property type="match status" value="1"/>
</dbReference>
<dbReference type="AlphaFoldDB" id="A0A8C1RBU4"/>
<dbReference type="InterPro" id="IPR051370">
    <property type="entry name" value="PPIase_Pin1"/>
</dbReference>
<comment type="catalytic activity">
    <reaction evidence="1 5">
        <text>[protein]-peptidylproline (omega=180) = [protein]-peptidylproline (omega=0)</text>
        <dbReference type="Rhea" id="RHEA:16237"/>
        <dbReference type="Rhea" id="RHEA-COMP:10747"/>
        <dbReference type="Rhea" id="RHEA-COMP:10748"/>
        <dbReference type="ChEBI" id="CHEBI:83833"/>
        <dbReference type="ChEBI" id="CHEBI:83834"/>
        <dbReference type="EC" id="5.2.1.8"/>
    </reaction>
</comment>
<dbReference type="EC" id="5.2.1.8" evidence="5"/>
<proteinExistence type="predicted"/>
<evidence type="ECO:0000256" key="4">
    <source>
        <dbReference type="PROSITE-ProRule" id="PRU00278"/>
    </source>
</evidence>
<dbReference type="GO" id="GO:0003755">
    <property type="term" value="F:peptidyl-prolyl cis-trans isomerase activity"/>
    <property type="evidence" value="ECO:0007669"/>
    <property type="project" value="UniProtKB-UniRule"/>
</dbReference>
<evidence type="ECO:0000256" key="5">
    <source>
        <dbReference type="RuleBase" id="RU363014"/>
    </source>
</evidence>
<dbReference type="GO" id="GO:0005829">
    <property type="term" value="C:cytosol"/>
    <property type="evidence" value="ECO:0007669"/>
    <property type="project" value="TreeGrafter"/>
</dbReference>
<accession>A0A8C1RBU4</accession>
<evidence type="ECO:0000256" key="1">
    <source>
        <dbReference type="ARBA" id="ARBA00000971"/>
    </source>
</evidence>
<name>A0A8C1RBU4_CYPCA</name>
<keyword evidence="8" id="KW-1185">Reference proteome</keyword>
<evidence type="ECO:0000259" key="6">
    <source>
        <dbReference type="PROSITE" id="PS50198"/>
    </source>
</evidence>
<dbReference type="Ensembl" id="ENSCCRT00010113275.1">
    <property type="protein sequence ID" value="ENSCCRP00010101980.1"/>
    <property type="gene ID" value="ENSCCRG00010044880.1"/>
</dbReference>
<evidence type="ECO:0000313" key="8">
    <source>
        <dbReference type="Proteomes" id="UP000694427"/>
    </source>
</evidence>
<organism evidence="7 8">
    <name type="scientific">Cyprinus carpio</name>
    <name type="common">Common carp</name>
    <dbReference type="NCBI Taxonomy" id="7962"/>
    <lineage>
        <taxon>Eukaryota</taxon>
        <taxon>Metazoa</taxon>
        <taxon>Chordata</taxon>
        <taxon>Craniata</taxon>
        <taxon>Vertebrata</taxon>
        <taxon>Euteleostomi</taxon>
        <taxon>Actinopterygii</taxon>
        <taxon>Neopterygii</taxon>
        <taxon>Teleostei</taxon>
        <taxon>Ostariophysi</taxon>
        <taxon>Cypriniformes</taxon>
        <taxon>Cyprinidae</taxon>
        <taxon>Cyprininae</taxon>
        <taxon>Cyprinus</taxon>
    </lineage>
</organism>
<reference evidence="7" key="2">
    <citation type="submission" date="2025-09" db="UniProtKB">
        <authorList>
            <consortium name="Ensembl"/>
        </authorList>
    </citation>
    <scope>IDENTIFICATION</scope>
</reference>
<protein>
    <recommendedName>
        <fullName evidence="5">Peptidyl-prolyl cis-trans isomerase</fullName>
        <ecNumber evidence="5">5.2.1.8</ecNumber>
    </recommendedName>
</protein>
<dbReference type="Gene3D" id="3.10.50.40">
    <property type="match status" value="1"/>
</dbReference>
<dbReference type="PANTHER" id="PTHR10657">
    <property type="entry name" value="PEPTIDYL-PROLYL CIS-TRANS ISOMERASE"/>
    <property type="match status" value="1"/>
</dbReference>